<evidence type="ECO:0000313" key="1">
    <source>
        <dbReference type="EnsemblMetazoa" id="AFAF001300-PA"/>
    </source>
</evidence>
<dbReference type="VEuPathDB" id="VectorBase:AFAF001300"/>
<accession>A0A182Q1M7</accession>
<name>A0A182Q1M7_9DIPT</name>
<sequence>MRQRFLRHGRQRVTVEREQRHGRIAPERRLRQGGKQIETDVQHAQLAQRMDRPDRELRQQVVQQAERAERLPDAREGGLAQALDEIALQIEGGQGVQPVERLHVRPARQLPDAVLRKIQEGERAQTAHRLRYALLLRTLQVEVLQARLQPAERERRERDVVVGQLQGGQFAEPGERVVRYAVQPVLGEIEQVEDGERFERPDRDLLQQVVLEVEVLQYRLLPLEGILVDAAHLAAAQLHVVQLQVHEQAAVQLLDRGVVHVQQIERGRSRAGVLQIGHFPLPGALGRHWGCPGGQHHYHCSHPRYPPPTGSSSREYATIDSRFNETTEKRLARIESCSYVSRFSECKLYP</sequence>
<organism evidence="1 2">
    <name type="scientific">Anopheles farauti</name>
    <dbReference type="NCBI Taxonomy" id="69004"/>
    <lineage>
        <taxon>Eukaryota</taxon>
        <taxon>Metazoa</taxon>
        <taxon>Ecdysozoa</taxon>
        <taxon>Arthropoda</taxon>
        <taxon>Hexapoda</taxon>
        <taxon>Insecta</taxon>
        <taxon>Pterygota</taxon>
        <taxon>Neoptera</taxon>
        <taxon>Endopterygota</taxon>
        <taxon>Diptera</taxon>
        <taxon>Nematocera</taxon>
        <taxon>Culicoidea</taxon>
        <taxon>Culicidae</taxon>
        <taxon>Anophelinae</taxon>
        <taxon>Anopheles</taxon>
    </lineage>
</organism>
<keyword evidence="2" id="KW-1185">Reference proteome</keyword>
<dbReference type="EMBL" id="AXCN02000610">
    <property type="status" value="NOT_ANNOTATED_CDS"/>
    <property type="molecule type" value="Genomic_DNA"/>
</dbReference>
<reference evidence="2" key="1">
    <citation type="submission" date="2014-01" db="EMBL/GenBank/DDBJ databases">
        <title>The Genome Sequence of Anopheles farauti FAR1 (V2).</title>
        <authorList>
            <consortium name="The Broad Institute Genomics Platform"/>
            <person name="Neafsey D.E."/>
            <person name="Besansky N."/>
            <person name="Howell P."/>
            <person name="Walton C."/>
            <person name="Young S.K."/>
            <person name="Zeng Q."/>
            <person name="Gargeya S."/>
            <person name="Fitzgerald M."/>
            <person name="Haas B."/>
            <person name="Abouelleil A."/>
            <person name="Allen A.W."/>
            <person name="Alvarado L."/>
            <person name="Arachchi H.M."/>
            <person name="Berlin A.M."/>
            <person name="Chapman S.B."/>
            <person name="Gainer-Dewar J."/>
            <person name="Goldberg J."/>
            <person name="Griggs A."/>
            <person name="Gujja S."/>
            <person name="Hansen M."/>
            <person name="Howarth C."/>
            <person name="Imamovic A."/>
            <person name="Ireland A."/>
            <person name="Larimer J."/>
            <person name="McCowan C."/>
            <person name="Murphy C."/>
            <person name="Pearson M."/>
            <person name="Poon T.W."/>
            <person name="Priest M."/>
            <person name="Roberts A."/>
            <person name="Saif S."/>
            <person name="Shea T."/>
            <person name="Sisk P."/>
            <person name="Sykes S."/>
            <person name="Wortman J."/>
            <person name="Nusbaum C."/>
            <person name="Birren B."/>
        </authorList>
    </citation>
    <scope>NUCLEOTIDE SEQUENCE [LARGE SCALE GENOMIC DNA]</scope>
    <source>
        <strain evidence="2">FAR1</strain>
    </source>
</reference>
<protein>
    <submittedName>
        <fullName evidence="1">Uncharacterized protein</fullName>
    </submittedName>
</protein>
<reference evidence="1" key="2">
    <citation type="submission" date="2020-05" db="UniProtKB">
        <authorList>
            <consortium name="EnsemblMetazoa"/>
        </authorList>
    </citation>
    <scope>IDENTIFICATION</scope>
    <source>
        <strain evidence="1">FAR1</strain>
    </source>
</reference>
<proteinExistence type="predicted"/>
<dbReference type="AlphaFoldDB" id="A0A182Q1M7"/>
<evidence type="ECO:0000313" key="2">
    <source>
        <dbReference type="Proteomes" id="UP000075886"/>
    </source>
</evidence>
<dbReference type="EnsemblMetazoa" id="AFAF001300-RA">
    <property type="protein sequence ID" value="AFAF001300-PA"/>
    <property type="gene ID" value="AFAF001300"/>
</dbReference>
<dbReference type="Proteomes" id="UP000075886">
    <property type="component" value="Unassembled WGS sequence"/>
</dbReference>